<dbReference type="Proteomes" id="UP000494252">
    <property type="component" value="Unassembled WGS sequence"/>
</dbReference>
<gene>
    <name evidence="2" type="primary">cinA_2</name>
    <name evidence="2" type="ORF">LMG27177_05396</name>
</gene>
<feature type="domain" description="CinA C-terminal" evidence="1">
    <location>
        <begin position="30"/>
        <end position="90"/>
    </location>
</feature>
<reference evidence="2 3" key="1">
    <citation type="submission" date="2020-04" db="EMBL/GenBank/DDBJ databases">
        <authorList>
            <person name="De Canck E."/>
        </authorList>
    </citation>
    <scope>NUCLEOTIDE SEQUENCE [LARGE SCALE GENOMIC DNA]</scope>
    <source>
        <strain evidence="2 3">LMG 27177</strain>
    </source>
</reference>
<dbReference type="SUPFAM" id="SSF142433">
    <property type="entry name" value="CinA-like"/>
    <property type="match status" value="1"/>
</dbReference>
<dbReference type="InterPro" id="IPR036653">
    <property type="entry name" value="CinA-like_C"/>
</dbReference>
<organism evidence="2 3">
    <name type="scientific">Paraburkholderia fynbosensis</name>
    <dbReference type="NCBI Taxonomy" id="1200993"/>
    <lineage>
        <taxon>Bacteria</taxon>
        <taxon>Pseudomonadati</taxon>
        <taxon>Pseudomonadota</taxon>
        <taxon>Betaproteobacteria</taxon>
        <taxon>Burkholderiales</taxon>
        <taxon>Burkholderiaceae</taxon>
        <taxon>Paraburkholderia</taxon>
    </lineage>
</organism>
<name>A0A6J5GLB4_9BURK</name>
<accession>A0A6J5GLB4</accession>
<evidence type="ECO:0000313" key="2">
    <source>
        <dbReference type="EMBL" id="CAB3803140.1"/>
    </source>
</evidence>
<dbReference type="EMBL" id="CADIKI010000018">
    <property type="protein sequence ID" value="CAB3803140.1"/>
    <property type="molecule type" value="Genomic_DNA"/>
</dbReference>
<proteinExistence type="predicted"/>
<dbReference type="InterPro" id="IPR008136">
    <property type="entry name" value="CinA_C"/>
</dbReference>
<sequence>MYRRTGPCCCPRVAGSLPETTHEYSYANVSFLTSPGLKLATAESCTGGQISSWLASVPGSGACLDVGFVSYSPLGKTGFLGVKEAGQEQHIETAAAMRVFCWWFRSSSTPRYRAQGVPFFRQFHADRHCGHRADYRWPGHTCFRPWRADQMAIRYASRLPSRAYRRDSRSVAVYCGTKPVRLIFGARWNGGSFRHGKLPRGPDDAAIVSHYRFSFSARSSPLRFVRSHEKERQRMPGSA</sequence>
<evidence type="ECO:0000259" key="1">
    <source>
        <dbReference type="Pfam" id="PF02464"/>
    </source>
</evidence>
<protein>
    <submittedName>
        <fullName evidence="2">Competence-damage inducible protein</fullName>
    </submittedName>
</protein>
<keyword evidence="3" id="KW-1185">Reference proteome</keyword>
<dbReference type="AlphaFoldDB" id="A0A6J5GLB4"/>
<evidence type="ECO:0000313" key="3">
    <source>
        <dbReference type="Proteomes" id="UP000494252"/>
    </source>
</evidence>
<dbReference type="Gene3D" id="3.90.950.20">
    <property type="entry name" value="CinA-like"/>
    <property type="match status" value="1"/>
</dbReference>
<dbReference type="Pfam" id="PF02464">
    <property type="entry name" value="CinA"/>
    <property type="match status" value="1"/>
</dbReference>